<sequence length="144" mass="15265">MHRFILSAALLLAASASFSYAVPADISVPADAMESNNITARGPDPWGCFCDDSDCSENCGEWVSLTDPGCLNEGGRGSFYVKDGGDGTHYMIVSPSADCPCQSDCDDGADQGFRKGDTCHTLNPDNQSYRFIKGGDDGCPDNEC</sequence>
<keyword evidence="3" id="KW-1185">Reference proteome</keyword>
<dbReference type="Proteomes" id="UP001149165">
    <property type="component" value="Unassembled WGS sequence"/>
</dbReference>
<dbReference type="OrthoDB" id="4670611at2759"/>
<evidence type="ECO:0000313" key="3">
    <source>
        <dbReference type="Proteomes" id="UP001149165"/>
    </source>
</evidence>
<protein>
    <submittedName>
        <fullName evidence="2">Uncharacterized protein</fullName>
    </submittedName>
</protein>
<comment type="caution">
    <text evidence="2">The sequence shown here is derived from an EMBL/GenBank/DDBJ whole genome shotgun (WGS) entry which is preliminary data.</text>
</comment>
<gene>
    <name evidence="2" type="ORF">N7456_000094</name>
</gene>
<evidence type="ECO:0000313" key="2">
    <source>
        <dbReference type="EMBL" id="KAJ5115746.1"/>
    </source>
</evidence>
<evidence type="ECO:0000256" key="1">
    <source>
        <dbReference type="SAM" id="SignalP"/>
    </source>
</evidence>
<proteinExistence type="predicted"/>
<reference evidence="2" key="1">
    <citation type="submission" date="2022-11" db="EMBL/GenBank/DDBJ databases">
        <authorList>
            <person name="Petersen C."/>
        </authorList>
    </citation>
    <scope>NUCLEOTIDE SEQUENCE</scope>
    <source>
        <strain evidence="2">IBT 30069</strain>
    </source>
</reference>
<feature type="signal peptide" evidence="1">
    <location>
        <begin position="1"/>
        <end position="21"/>
    </location>
</feature>
<keyword evidence="1" id="KW-0732">Signal</keyword>
<name>A0A9W9GBX2_9EURO</name>
<accession>A0A9W9GBX2</accession>
<organism evidence="2 3">
    <name type="scientific">Penicillium angulare</name>
    <dbReference type="NCBI Taxonomy" id="116970"/>
    <lineage>
        <taxon>Eukaryota</taxon>
        <taxon>Fungi</taxon>
        <taxon>Dikarya</taxon>
        <taxon>Ascomycota</taxon>
        <taxon>Pezizomycotina</taxon>
        <taxon>Eurotiomycetes</taxon>
        <taxon>Eurotiomycetidae</taxon>
        <taxon>Eurotiales</taxon>
        <taxon>Aspergillaceae</taxon>
        <taxon>Penicillium</taxon>
    </lineage>
</organism>
<feature type="chain" id="PRO_5040961396" evidence="1">
    <location>
        <begin position="22"/>
        <end position="144"/>
    </location>
</feature>
<dbReference type="EMBL" id="JAPQKH010000001">
    <property type="protein sequence ID" value="KAJ5115746.1"/>
    <property type="molecule type" value="Genomic_DNA"/>
</dbReference>
<dbReference type="AlphaFoldDB" id="A0A9W9GBX2"/>
<reference evidence="2" key="2">
    <citation type="journal article" date="2023" name="IMA Fungus">
        <title>Comparative genomic study of the Penicillium genus elucidates a diverse pangenome and 15 lateral gene transfer events.</title>
        <authorList>
            <person name="Petersen C."/>
            <person name="Sorensen T."/>
            <person name="Nielsen M.R."/>
            <person name="Sondergaard T.E."/>
            <person name="Sorensen J.L."/>
            <person name="Fitzpatrick D.A."/>
            <person name="Frisvad J.C."/>
            <person name="Nielsen K.L."/>
        </authorList>
    </citation>
    <scope>NUCLEOTIDE SEQUENCE</scope>
    <source>
        <strain evidence="2">IBT 30069</strain>
    </source>
</reference>